<dbReference type="InterPro" id="IPR003959">
    <property type="entry name" value="ATPase_AAA_core"/>
</dbReference>
<dbReference type="Pfam" id="PF13175">
    <property type="entry name" value="AAA_15"/>
    <property type="match status" value="1"/>
</dbReference>
<comment type="caution">
    <text evidence="3">The sequence shown here is derived from an EMBL/GenBank/DDBJ whole genome shotgun (WGS) entry which is preliminary data.</text>
</comment>
<keyword evidence="3" id="KW-0547">Nucleotide-binding</keyword>
<accession>A0A5C4S0T8</accession>
<dbReference type="GO" id="GO:0016887">
    <property type="term" value="F:ATP hydrolysis activity"/>
    <property type="evidence" value="ECO:0007669"/>
    <property type="project" value="InterPro"/>
</dbReference>
<dbReference type="InterPro" id="IPR027417">
    <property type="entry name" value="P-loop_NTPase"/>
</dbReference>
<evidence type="ECO:0000259" key="1">
    <source>
        <dbReference type="Pfam" id="PF13175"/>
    </source>
</evidence>
<dbReference type="InterPro" id="IPR041685">
    <property type="entry name" value="AAA_GajA/Old/RecF-like"/>
</dbReference>
<organism evidence="3 4">
    <name type="scientific">Chlorobaculum thiosulfatiphilum</name>
    <name type="common">Chlorobium limicola f.sp. thiosulfatophilum</name>
    <dbReference type="NCBI Taxonomy" id="115852"/>
    <lineage>
        <taxon>Bacteria</taxon>
        <taxon>Pseudomonadati</taxon>
        <taxon>Chlorobiota</taxon>
        <taxon>Chlorobiia</taxon>
        <taxon>Chlorobiales</taxon>
        <taxon>Chlorobiaceae</taxon>
        <taxon>Chlorobaculum</taxon>
    </lineage>
</organism>
<reference evidence="3 4" key="1">
    <citation type="submission" date="2019-05" db="EMBL/GenBank/DDBJ databases">
        <title>Draft Whole-Genome sequence of the green sulfur bacterium Chlorobaculum thiosulfatiphilum DSM 249.</title>
        <authorList>
            <person name="Meyer T.E."/>
            <person name="Kyndt J.A."/>
        </authorList>
    </citation>
    <scope>NUCLEOTIDE SEQUENCE [LARGE SCALE GENOMIC DNA]</scope>
    <source>
        <strain evidence="3 4">DSM 249</strain>
    </source>
</reference>
<dbReference type="PANTHER" id="PTHR43581:SF2">
    <property type="entry name" value="EXCINUCLEASE ATPASE SUBUNIT"/>
    <property type="match status" value="1"/>
</dbReference>
<gene>
    <name evidence="3" type="ORF">FGF66_11380</name>
</gene>
<keyword evidence="3" id="KW-0067">ATP-binding</keyword>
<dbReference type="RefSeq" id="WP_139457765.1">
    <property type="nucleotide sequence ID" value="NZ_VDCH01000034.1"/>
</dbReference>
<dbReference type="InterPro" id="IPR051396">
    <property type="entry name" value="Bact_Antivir_Def_Nuclease"/>
</dbReference>
<evidence type="ECO:0000313" key="3">
    <source>
        <dbReference type="EMBL" id="TNJ36828.1"/>
    </source>
</evidence>
<evidence type="ECO:0000259" key="2">
    <source>
        <dbReference type="Pfam" id="PF13304"/>
    </source>
</evidence>
<dbReference type="Pfam" id="PF13304">
    <property type="entry name" value="AAA_21"/>
    <property type="match status" value="1"/>
</dbReference>
<dbReference type="SUPFAM" id="SSF52540">
    <property type="entry name" value="P-loop containing nucleoside triphosphate hydrolases"/>
    <property type="match status" value="1"/>
</dbReference>
<dbReference type="GO" id="GO:0005524">
    <property type="term" value="F:ATP binding"/>
    <property type="evidence" value="ECO:0007669"/>
    <property type="project" value="UniProtKB-KW"/>
</dbReference>
<evidence type="ECO:0000313" key="4">
    <source>
        <dbReference type="Proteomes" id="UP000308271"/>
    </source>
</evidence>
<dbReference type="AlphaFoldDB" id="A0A5C4S0T8"/>
<dbReference type="OrthoDB" id="9769293at2"/>
<dbReference type="Gene3D" id="3.40.50.300">
    <property type="entry name" value="P-loop containing nucleotide triphosphate hydrolases"/>
    <property type="match status" value="2"/>
</dbReference>
<feature type="domain" description="Endonuclease GajA/Old nuclease/RecF-like AAA" evidence="1">
    <location>
        <begin position="1"/>
        <end position="110"/>
    </location>
</feature>
<name>A0A5C4S0T8_CHLTI</name>
<protein>
    <submittedName>
        <fullName evidence="3">ATP-binding protein</fullName>
    </submittedName>
</protein>
<keyword evidence="4" id="KW-1185">Reference proteome</keyword>
<sequence>MIKQATIRNLTVFAEAELEFCNNLNVIIGENGTGKTHLLKMLYSVLAVSFDAKKKSHSPLPTKSMYQLQLAEKLVNVFKSESLGRVVRRKQGRERCDIQLDFLNSAFDIAFDFATQSKSEVNIEKMPEQWSDIAPAYLPTRELLTIYPNFVAVYEGHYLEFEETWRDTCLLLGGLLQKGPKEKKIRTLLAPLEEAMNGQIELDKNGRFYLKNSSGRIEMPLVAEGYRKLGMLARLIATGALLEKGYLFWDEPEANLNPRIIKAVAKSIIDLSVSGIQVFIATHSLFLLRELDILLSDTGYGNIDVRFFGLHDSSEGVKVLQGSSVDEIGDIASLDESLAQSERFLELGGDDDSM</sequence>
<dbReference type="Proteomes" id="UP000308271">
    <property type="component" value="Unassembled WGS sequence"/>
</dbReference>
<dbReference type="PANTHER" id="PTHR43581">
    <property type="entry name" value="ATP/GTP PHOSPHATASE"/>
    <property type="match status" value="1"/>
</dbReference>
<dbReference type="CDD" id="cd00267">
    <property type="entry name" value="ABC_ATPase"/>
    <property type="match status" value="1"/>
</dbReference>
<proteinExistence type="predicted"/>
<feature type="domain" description="ATPase AAA-type core" evidence="2">
    <location>
        <begin position="177"/>
        <end position="288"/>
    </location>
</feature>
<dbReference type="EMBL" id="VDCH01000034">
    <property type="protein sequence ID" value="TNJ36828.1"/>
    <property type="molecule type" value="Genomic_DNA"/>
</dbReference>